<reference evidence="1" key="2">
    <citation type="submission" date="2021-04" db="EMBL/GenBank/DDBJ databases">
        <title>A complete genome sequence for Pseudomonas syringae Cit7.</title>
        <authorList>
            <person name="Baltrus D.A."/>
        </authorList>
    </citation>
    <scope>NUCLEOTIDE SEQUENCE</scope>
    <source>
        <strain evidence="1">Cit 7</strain>
    </source>
</reference>
<protein>
    <submittedName>
        <fullName evidence="1">Uncharacterized protein</fullName>
    </submittedName>
</protein>
<evidence type="ECO:0000313" key="1">
    <source>
        <dbReference type="EMBL" id="QUP67969.1"/>
    </source>
</evidence>
<gene>
    <name evidence="1" type="ORF">PSYCIT7_010200</name>
</gene>
<accession>A0A8T8M2P5</accession>
<dbReference type="RefSeq" id="WP_080479618.1">
    <property type="nucleotide sequence ID" value="NZ_CP073636.1"/>
</dbReference>
<dbReference type="EMBL" id="CP073636">
    <property type="protein sequence ID" value="QUP67969.1"/>
    <property type="molecule type" value="Genomic_DNA"/>
</dbReference>
<evidence type="ECO:0000313" key="2">
    <source>
        <dbReference type="Proteomes" id="UP000005924"/>
    </source>
</evidence>
<dbReference type="AlphaFoldDB" id="A0A8T8M2P5"/>
<organism evidence="1 2">
    <name type="scientific">Pseudomonas syringae Cit 7</name>
    <dbReference type="NCBI Taxonomy" id="629264"/>
    <lineage>
        <taxon>Bacteria</taxon>
        <taxon>Pseudomonadati</taxon>
        <taxon>Pseudomonadota</taxon>
        <taxon>Gammaproteobacteria</taxon>
        <taxon>Pseudomonadales</taxon>
        <taxon>Pseudomonadaceae</taxon>
        <taxon>Pseudomonas</taxon>
        <taxon>Pseudomonas syringae</taxon>
    </lineage>
</organism>
<name>A0A8T8M2P5_PSESX</name>
<dbReference type="Proteomes" id="UP000005924">
    <property type="component" value="Chromosome"/>
</dbReference>
<sequence length="235" mass="26021">MEISDELLERFPDAPLATAFEVCQMVTSRVSSNTLARHEGLMLEVVLCLFTAEDAGLLTYDLTRPIIQDGKISTGEAYNYIAGVQRHVEGIIAKEAALDLQRSLEARFAKAMNADYGYELTDGDVKEAQQLIDELRKFIQSTPDISDDHRRRLLERLEAVQSELHKKMSSLDRIYCLTIEASIVAGKVGENAKPFLSAAKALFQLAWRTHAHKEGLPSGALPPLLGNDIEPPALD</sequence>
<proteinExistence type="predicted"/>
<reference evidence="1" key="1">
    <citation type="journal article" date="2011" name="PLoS Pathog.">
        <title>Dynamic evolution of pathogenicity revealed by sequencing and comparative genomics of 19 Pseudomonas syringae isolates.</title>
        <authorList>
            <person name="Baltrus D.A."/>
            <person name="Nishimura M.T."/>
            <person name="Romanchuk A."/>
            <person name="Chang J.H."/>
            <person name="Mukhtar M.S."/>
            <person name="Cherkis K."/>
            <person name="Roach J."/>
            <person name="Grant S.R."/>
            <person name="Jones C.D."/>
            <person name="Dangl J.L."/>
        </authorList>
    </citation>
    <scope>NUCLEOTIDE SEQUENCE</scope>
    <source>
        <strain evidence="1">Cit 7</strain>
    </source>
</reference>